<dbReference type="InterPro" id="IPR044772">
    <property type="entry name" value="NO3_transporter"/>
</dbReference>
<evidence type="ECO:0000256" key="2">
    <source>
        <dbReference type="ARBA" id="ARBA00008432"/>
    </source>
</evidence>
<dbReference type="PROSITE" id="PS50850">
    <property type="entry name" value="MFS"/>
    <property type="match status" value="1"/>
</dbReference>
<dbReference type="GO" id="GO:0015113">
    <property type="term" value="F:nitrite transmembrane transporter activity"/>
    <property type="evidence" value="ECO:0007669"/>
    <property type="project" value="InterPro"/>
</dbReference>
<keyword evidence="11" id="KW-1185">Reference proteome</keyword>
<evidence type="ECO:0000256" key="4">
    <source>
        <dbReference type="ARBA" id="ARBA00022692"/>
    </source>
</evidence>
<dbReference type="EMBL" id="WELI01000003">
    <property type="protein sequence ID" value="KAB7730988.1"/>
    <property type="molecule type" value="Genomic_DNA"/>
</dbReference>
<dbReference type="GO" id="GO:0015112">
    <property type="term" value="F:nitrate transmembrane transporter activity"/>
    <property type="evidence" value="ECO:0007669"/>
    <property type="project" value="UniProtKB-UniRule"/>
</dbReference>
<dbReference type="GO" id="GO:0042128">
    <property type="term" value="P:nitrate assimilation"/>
    <property type="evidence" value="ECO:0007669"/>
    <property type="project" value="UniProtKB-UniRule"/>
</dbReference>
<dbReference type="AlphaFoldDB" id="A0A7J5TZS0"/>
<evidence type="ECO:0000313" key="10">
    <source>
        <dbReference type="EMBL" id="KAB7730988.1"/>
    </source>
</evidence>
<comment type="similarity">
    <text evidence="2 8">Belongs to the major facilitator superfamily. Nitrate/nitrite porter (TC 2.A.1.8) family.</text>
</comment>
<keyword evidence="6 8" id="KW-0534">Nitrate assimilation</keyword>
<dbReference type="RefSeq" id="WP_152123977.1">
    <property type="nucleotide sequence ID" value="NZ_WELI01000003.1"/>
</dbReference>
<protein>
    <recommendedName>
        <fullName evidence="8">Nitrate/nitrite transporter</fullName>
    </recommendedName>
</protein>
<dbReference type="InterPro" id="IPR020846">
    <property type="entry name" value="MFS_dom"/>
</dbReference>
<feature type="transmembrane region" description="Helical" evidence="8">
    <location>
        <begin position="397"/>
        <end position="415"/>
    </location>
</feature>
<dbReference type="NCBIfam" id="TIGR00886">
    <property type="entry name" value="2A0108"/>
    <property type="match status" value="1"/>
</dbReference>
<organism evidence="10 11">
    <name type="scientific">Rudanella paleaurantiibacter</name>
    <dbReference type="NCBI Taxonomy" id="2614655"/>
    <lineage>
        <taxon>Bacteria</taxon>
        <taxon>Pseudomonadati</taxon>
        <taxon>Bacteroidota</taxon>
        <taxon>Cytophagia</taxon>
        <taxon>Cytophagales</taxon>
        <taxon>Cytophagaceae</taxon>
        <taxon>Rudanella</taxon>
    </lineage>
</organism>
<feature type="transmembrane region" description="Helical" evidence="8">
    <location>
        <begin position="239"/>
        <end position="263"/>
    </location>
</feature>
<dbReference type="Pfam" id="PF07690">
    <property type="entry name" value="MFS_1"/>
    <property type="match status" value="1"/>
</dbReference>
<keyword evidence="8" id="KW-1003">Cell membrane</keyword>
<proteinExistence type="inferred from homology"/>
<feature type="transmembrane region" description="Helical" evidence="8">
    <location>
        <begin position="309"/>
        <end position="328"/>
    </location>
</feature>
<evidence type="ECO:0000256" key="6">
    <source>
        <dbReference type="ARBA" id="ARBA00023063"/>
    </source>
</evidence>
<dbReference type="InterPro" id="IPR036259">
    <property type="entry name" value="MFS_trans_sf"/>
</dbReference>
<evidence type="ECO:0000256" key="8">
    <source>
        <dbReference type="RuleBase" id="RU366033"/>
    </source>
</evidence>
<feature type="transmembrane region" description="Helical" evidence="8">
    <location>
        <begin position="90"/>
        <end position="109"/>
    </location>
</feature>
<dbReference type="Gene3D" id="1.20.1250.20">
    <property type="entry name" value="MFS general substrate transporter like domains"/>
    <property type="match status" value="2"/>
</dbReference>
<dbReference type="PANTHER" id="PTHR23515">
    <property type="entry name" value="HIGH-AFFINITY NITRATE TRANSPORTER 2.3"/>
    <property type="match status" value="1"/>
</dbReference>
<dbReference type="Proteomes" id="UP000488299">
    <property type="component" value="Unassembled WGS sequence"/>
</dbReference>
<feature type="domain" description="Major facilitator superfamily (MFS) profile" evidence="9">
    <location>
        <begin position="24"/>
        <end position="421"/>
    </location>
</feature>
<dbReference type="InterPro" id="IPR011701">
    <property type="entry name" value="MFS"/>
</dbReference>
<dbReference type="GO" id="GO:0005886">
    <property type="term" value="C:plasma membrane"/>
    <property type="evidence" value="ECO:0007669"/>
    <property type="project" value="UniProtKB-SubCell"/>
</dbReference>
<name>A0A7J5TZS0_9BACT</name>
<evidence type="ECO:0000259" key="9">
    <source>
        <dbReference type="PROSITE" id="PS50850"/>
    </source>
</evidence>
<accession>A0A7J5TZS0</accession>
<evidence type="ECO:0000256" key="1">
    <source>
        <dbReference type="ARBA" id="ARBA00004141"/>
    </source>
</evidence>
<feature type="transmembrane region" description="Helical" evidence="8">
    <location>
        <begin position="115"/>
        <end position="133"/>
    </location>
</feature>
<evidence type="ECO:0000256" key="3">
    <source>
        <dbReference type="ARBA" id="ARBA00022448"/>
    </source>
</evidence>
<keyword evidence="7 8" id="KW-0472">Membrane</keyword>
<evidence type="ECO:0000256" key="5">
    <source>
        <dbReference type="ARBA" id="ARBA00022989"/>
    </source>
</evidence>
<feature type="transmembrane region" description="Helical" evidence="8">
    <location>
        <begin position="60"/>
        <end position="78"/>
    </location>
</feature>
<feature type="transmembrane region" description="Helical" evidence="8">
    <location>
        <begin position="334"/>
        <end position="357"/>
    </location>
</feature>
<comment type="caution">
    <text evidence="10">The sequence shown here is derived from an EMBL/GenBank/DDBJ whole genome shotgun (WGS) entry which is preliminary data.</text>
</comment>
<keyword evidence="3 8" id="KW-0813">Transport</keyword>
<sequence length="432" mass="45608">MSLISNKPLESLPIFSIKGVQMRTFHITWLSFFVCFFGWFGLAPLMKVVKDDLGLTKSQIGNIIIASVAVTVVARIIIGKLCDTWGPRKTYTALLVLCSVPVMTVGLAHSYESFLLFRLAIGVIGASFVITQYHTSVMFDKRIVGTANAVAGGWGNLGGGITNMVMPLIFAGFVGLGYLPTSAWRLAMIVPGVGLLLMAVLYWTYTKDTPAGNFDELPGRQKVAKEGSLADAAKDYRTWILFLAYGACFGIEVTFDNVAALFFAEKFGASLTTAGLLAGSFGFMNLFARALGGIVADRVGRQFGMRGKGLLLAVLLLLEGAGIVYFGLTGNLTGAIVAMVVFALFLKMANGTTYAMVPFINRKALGSVSGIVGAGGNVGAVLAGFLFKSSAISYSEAFVYIGLAVAVVGGVVALTRFAKVEVTAPEPGLAVA</sequence>
<feature type="transmembrane region" description="Helical" evidence="8">
    <location>
        <begin position="269"/>
        <end position="288"/>
    </location>
</feature>
<keyword evidence="4 8" id="KW-0812">Transmembrane</keyword>
<feature type="transmembrane region" description="Helical" evidence="8">
    <location>
        <begin position="154"/>
        <end position="178"/>
    </location>
</feature>
<feature type="transmembrane region" description="Helical" evidence="8">
    <location>
        <begin position="184"/>
        <end position="205"/>
    </location>
</feature>
<dbReference type="CDD" id="cd17341">
    <property type="entry name" value="MFS_NRT2_like"/>
    <property type="match status" value="1"/>
</dbReference>
<dbReference type="InterPro" id="IPR004737">
    <property type="entry name" value="NO3_transporter_NarK/NarU-like"/>
</dbReference>
<evidence type="ECO:0000313" key="11">
    <source>
        <dbReference type="Proteomes" id="UP000488299"/>
    </source>
</evidence>
<feature type="transmembrane region" description="Helical" evidence="8">
    <location>
        <begin position="364"/>
        <end position="385"/>
    </location>
</feature>
<keyword evidence="5 8" id="KW-1133">Transmembrane helix</keyword>
<feature type="transmembrane region" description="Helical" evidence="8">
    <location>
        <begin position="20"/>
        <end position="40"/>
    </location>
</feature>
<comment type="subcellular location">
    <subcellularLocation>
        <location evidence="8">Cell membrane</location>
        <topology evidence="8">Multi-pass membrane protein</topology>
    </subcellularLocation>
    <subcellularLocation>
        <location evidence="1">Membrane</location>
        <topology evidence="1">Multi-pass membrane protein</topology>
    </subcellularLocation>
</comment>
<gene>
    <name evidence="10" type="ORF">F5984_09155</name>
</gene>
<reference evidence="10 11" key="1">
    <citation type="submission" date="2019-10" db="EMBL/GenBank/DDBJ databases">
        <title>Rudanella paleaurantiibacter sp. nov., isolated from sludge.</title>
        <authorList>
            <person name="Xu S.Q."/>
        </authorList>
    </citation>
    <scope>NUCLEOTIDE SEQUENCE [LARGE SCALE GENOMIC DNA]</scope>
    <source>
        <strain evidence="10 11">HX-22-17</strain>
    </source>
</reference>
<dbReference type="SUPFAM" id="SSF103473">
    <property type="entry name" value="MFS general substrate transporter"/>
    <property type="match status" value="1"/>
</dbReference>
<evidence type="ECO:0000256" key="7">
    <source>
        <dbReference type="ARBA" id="ARBA00023136"/>
    </source>
</evidence>